<keyword evidence="3" id="KW-0862">Zinc</keyword>
<keyword evidence="2 4" id="KW-0863">Zinc-finger</keyword>
<dbReference type="SUPFAM" id="SSF49599">
    <property type="entry name" value="TRAF domain-like"/>
    <property type="match status" value="1"/>
</dbReference>
<keyword evidence="1" id="KW-0479">Metal-binding</keyword>
<reference evidence="7 8" key="1">
    <citation type="submission" date="2024-01" db="EMBL/GenBank/DDBJ databases">
        <title>The genome of the rayed Mediterranean limpet Patella caerulea (Linnaeus, 1758).</title>
        <authorList>
            <person name="Anh-Thu Weber A."/>
            <person name="Halstead-Nussloch G."/>
        </authorList>
    </citation>
    <scope>NUCLEOTIDE SEQUENCE [LARGE SCALE GENOMIC DNA]</scope>
    <source>
        <strain evidence="7">AATW-2023a</strain>
        <tissue evidence="7">Whole specimen</tissue>
    </source>
</reference>
<sequence length="320" mass="37197">MGYNINKFIGSVDPNLLCGVCGGVFENAVLTSCGHSFCLECLKTWLNRPQTNSCPECRTLILYDSVKPILSLRSLINGLNVQCDHVERGCEVVVKLERLAKHLDTCTHFPIRCEGCDEVVNRYELASHQIQCHAIASTIDDEGPIPITRGKAREDEPIRHIEISDLLFRITTLELQLKKLRRDLQEAECRNDFLEREYRKAREELQQKHQDIVDIHLTDFDSDYSYGMTSDSICKLSLLIARCLLRKPSYIESDKIFACIKRCYEKYFRCGNEYEHDVHMLLATSYASNWFSPCQRLSLNCWLQCIVRYRQHTRYPRETK</sequence>
<dbReference type="PROSITE" id="PS00518">
    <property type="entry name" value="ZF_RING_1"/>
    <property type="match status" value="1"/>
</dbReference>
<dbReference type="GO" id="GO:0043122">
    <property type="term" value="P:regulation of canonical NF-kappaB signal transduction"/>
    <property type="evidence" value="ECO:0007669"/>
    <property type="project" value="TreeGrafter"/>
</dbReference>
<dbReference type="PROSITE" id="PS50089">
    <property type="entry name" value="ZF_RING_2"/>
    <property type="match status" value="1"/>
</dbReference>
<dbReference type="InterPro" id="IPR013083">
    <property type="entry name" value="Znf_RING/FYVE/PHD"/>
</dbReference>
<feature type="coiled-coil region" evidence="5">
    <location>
        <begin position="163"/>
        <end position="211"/>
    </location>
</feature>
<evidence type="ECO:0000256" key="1">
    <source>
        <dbReference type="ARBA" id="ARBA00022723"/>
    </source>
</evidence>
<dbReference type="SUPFAM" id="SSF57850">
    <property type="entry name" value="RING/U-box"/>
    <property type="match status" value="1"/>
</dbReference>
<accession>A0AAN8JUS5</accession>
<keyword evidence="8" id="KW-1185">Reference proteome</keyword>
<dbReference type="PANTHER" id="PTHR10131:SF157">
    <property type="entry name" value="RECEPTOR-ASSOCIATED FACTOR, PUTATIVE-RELATED"/>
    <property type="match status" value="1"/>
</dbReference>
<evidence type="ECO:0000313" key="7">
    <source>
        <dbReference type="EMBL" id="KAK6181398.1"/>
    </source>
</evidence>
<dbReference type="InterPro" id="IPR017907">
    <property type="entry name" value="Znf_RING_CS"/>
</dbReference>
<protein>
    <recommendedName>
        <fullName evidence="6">RING-type domain-containing protein</fullName>
    </recommendedName>
</protein>
<dbReference type="Gene3D" id="3.30.40.10">
    <property type="entry name" value="Zinc/RING finger domain, C3HC4 (zinc finger)"/>
    <property type="match status" value="2"/>
</dbReference>
<evidence type="ECO:0000256" key="5">
    <source>
        <dbReference type="SAM" id="Coils"/>
    </source>
</evidence>
<feature type="domain" description="RING-type" evidence="6">
    <location>
        <begin position="18"/>
        <end position="58"/>
    </location>
</feature>
<proteinExistence type="predicted"/>
<gene>
    <name evidence="7" type="ORF">SNE40_009255</name>
</gene>
<evidence type="ECO:0000313" key="8">
    <source>
        <dbReference type="Proteomes" id="UP001347796"/>
    </source>
</evidence>
<dbReference type="Pfam" id="PF13923">
    <property type="entry name" value="zf-C3HC4_2"/>
    <property type="match status" value="1"/>
</dbReference>
<evidence type="ECO:0000259" key="6">
    <source>
        <dbReference type="PROSITE" id="PS50089"/>
    </source>
</evidence>
<keyword evidence="5" id="KW-0175">Coiled coil</keyword>
<organism evidence="7 8">
    <name type="scientific">Patella caerulea</name>
    <name type="common">Rayed Mediterranean limpet</name>
    <dbReference type="NCBI Taxonomy" id="87958"/>
    <lineage>
        <taxon>Eukaryota</taxon>
        <taxon>Metazoa</taxon>
        <taxon>Spiralia</taxon>
        <taxon>Lophotrochozoa</taxon>
        <taxon>Mollusca</taxon>
        <taxon>Gastropoda</taxon>
        <taxon>Patellogastropoda</taxon>
        <taxon>Patelloidea</taxon>
        <taxon>Patellidae</taxon>
        <taxon>Patella</taxon>
    </lineage>
</organism>
<dbReference type="GO" id="GO:0008270">
    <property type="term" value="F:zinc ion binding"/>
    <property type="evidence" value="ECO:0007669"/>
    <property type="project" value="UniProtKB-KW"/>
</dbReference>
<dbReference type="Proteomes" id="UP001347796">
    <property type="component" value="Unassembled WGS sequence"/>
</dbReference>
<dbReference type="SMART" id="SM00184">
    <property type="entry name" value="RING"/>
    <property type="match status" value="1"/>
</dbReference>
<name>A0AAN8JUS5_PATCE</name>
<dbReference type="PANTHER" id="PTHR10131">
    <property type="entry name" value="TNF RECEPTOR ASSOCIATED FACTOR"/>
    <property type="match status" value="1"/>
</dbReference>
<dbReference type="InterPro" id="IPR001841">
    <property type="entry name" value="Znf_RING"/>
</dbReference>
<comment type="caution">
    <text evidence="7">The sequence shown here is derived from an EMBL/GenBank/DDBJ whole genome shotgun (WGS) entry which is preliminary data.</text>
</comment>
<evidence type="ECO:0000256" key="2">
    <source>
        <dbReference type="ARBA" id="ARBA00022771"/>
    </source>
</evidence>
<dbReference type="EMBL" id="JAZGQO010000007">
    <property type="protein sequence ID" value="KAK6181398.1"/>
    <property type="molecule type" value="Genomic_DNA"/>
</dbReference>
<evidence type="ECO:0000256" key="3">
    <source>
        <dbReference type="ARBA" id="ARBA00022833"/>
    </source>
</evidence>
<dbReference type="AlphaFoldDB" id="A0AAN8JUS5"/>
<evidence type="ECO:0000256" key="4">
    <source>
        <dbReference type="PROSITE-ProRule" id="PRU00175"/>
    </source>
</evidence>